<name>A0A8J4YHU7_CHIOP</name>
<proteinExistence type="predicted"/>
<dbReference type="InterPro" id="IPR004012">
    <property type="entry name" value="Run_dom"/>
</dbReference>
<feature type="region of interest" description="Disordered" evidence="1">
    <location>
        <begin position="1"/>
        <end position="23"/>
    </location>
</feature>
<dbReference type="Gene3D" id="1.20.58.900">
    <property type="match status" value="2"/>
</dbReference>
<evidence type="ECO:0000313" key="3">
    <source>
        <dbReference type="EMBL" id="KAG0727722.1"/>
    </source>
</evidence>
<dbReference type="AlphaFoldDB" id="A0A8J4YHU7"/>
<dbReference type="InterPro" id="IPR037213">
    <property type="entry name" value="Run_dom_sf"/>
</dbReference>
<dbReference type="CDD" id="cd17678">
    <property type="entry name" value="RUN2_DENND5"/>
    <property type="match status" value="1"/>
</dbReference>
<sequence>MALETESAPASPTSPQATQTASQKNIFRIDGLRAAIGGPESTPPRGCQRYARSRSPERKLLQDLYKRYAFLRCEDEKEQYLSYLLSLNAVDYFCFTNTYGSTMVPYRVVIFPSRKLSGASTSSNAWVSLGGTKEQTTNIPVPKNQIELVFQFPCGRWLGRGIDDGSLERILVGELVPSHITSDDLVGVLSHASQMQISERDSVNNLVKYFYKPEKERGSLTLLLCGDFGLVCCLEQVFSFGFKSTRFFGKNFYLWDYFERVQQHFEVLLREEAEREQLTGITRDGRDKGMGTMAEFVSLVSRINGSSSHLGKDDKFQLFVCLAARAHLQPRILLPLQRSPVTSHMYEETSFLRDPQLVRDLINVLSALNEFEITLESSLTRGID</sequence>
<accession>A0A8J4YHU7</accession>
<dbReference type="Pfam" id="PF02759">
    <property type="entry name" value="RUN"/>
    <property type="match status" value="1"/>
</dbReference>
<dbReference type="PANTHER" id="PTHR46070:SF1">
    <property type="entry name" value="PINSTRIPE, ISOFORM A"/>
    <property type="match status" value="1"/>
</dbReference>
<protein>
    <submittedName>
        <fullName evidence="3">DENN domain-containing protein 5A</fullName>
    </submittedName>
</protein>
<evidence type="ECO:0000259" key="2">
    <source>
        <dbReference type="PROSITE" id="PS50826"/>
    </source>
</evidence>
<reference evidence="3" key="1">
    <citation type="submission" date="2020-07" db="EMBL/GenBank/DDBJ databases">
        <title>The High-quality genome of the commercially important snow crab, Chionoecetes opilio.</title>
        <authorList>
            <person name="Jeong J.-H."/>
            <person name="Ryu S."/>
        </authorList>
    </citation>
    <scope>NUCLEOTIDE SEQUENCE</scope>
    <source>
        <strain evidence="3">MADBK_172401_WGS</strain>
        <tissue evidence="3">Digestive gland</tissue>
    </source>
</reference>
<dbReference type="PANTHER" id="PTHR46070">
    <property type="entry name" value="PINSTRIPE, ISOFORM A"/>
    <property type="match status" value="1"/>
</dbReference>
<dbReference type="OrthoDB" id="6366354at2759"/>
<dbReference type="GO" id="GO:0005085">
    <property type="term" value="F:guanyl-nucleotide exchange factor activity"/>
    <property type="evidence" value="ECO:0007669"/>
    <property type="project" value="InterPro"/>
</dbReference>
<evidence type="ECO:0000313" key="4">
    <source>
        <dbReference type="Proteomes" id="UP000770661"/>
    </source>
</evidence>
<feature type="domain" description="RUN" evidence="2">
    <location>
        <begin position="221"/>
        <end position="380"/>
    </location>
</feature>
<keyword evidence="4" id="KW-1185">Reference proteome</keyword>
<evidence type="ECO:0000256" key="1">
    <source>
        <dbReference type="SAM" id="MobiDB-lite"/>
    </source>
</evidence>
<feature type="compositionally biased region" description="Polar residues" evidence="1">
    <location>
        <begin position="8"/>
        <end position="23"/>
    </location>
</feature>
<dbReference type="EMBL" id="JACEEZ010003037">
    <property type="protein sequence ID" value="KAG0727722.1"/>
    <property type="molecule type" value="Genomic_DNA"/>
</dbReference>
<dbReference type="Proteomes" id="UP000770661">
    <property type="component" value="Unassembled WGS sequence"/>
</dbReference>
<dbReference type="InterPro" id="IPR047278">
    <property type="entry name" value="DEN5A/B"/>
</dbReference>
<dbReference type="SUPFAM" id="SSF140741">
    <property type="entry name" value="RUN domain-like"/>
    <property type="match status" value="2"/>
</dbReference>
<comment type="caution">
    <text evidence="3">The sequence shown here is derived from an EMBL/GenBank/DDBJ whole genome shotgun (WGS) entry which is preliminary data.</text>
</comment>
<dbReference type="GO" id="GO:0031267">
    <property type="term" value="F:small GTPase binding"/>
    <property type="evidence" value="ECO:0007669"/>
    <property type="project" value="InterPro"/>
</dbReference>
<gene>
    <name evidence="3" type="primary">DENND5A</name>
    <name evidence="3" type="ORF">GWK47_003945</name>
</gene>
<dbReference type="SMART" id="SM00593">
    <property type="entry name" value="RUN"/>
    <property type="match status" value="2"/>
</dbReference>
<dbReference type="PROSITE" id="PS50826">
    <property type="entry name" value="RUN"/>
    <property type="match status" value="1"/>
</dbReference>
<organism evidence="3 4">
    <name type="scientific">Chionoecetes opilio</name>
    <name type="common">Atlantic snow crab</name>
    <name type="synonym">Cancer opilio</name>
    <dbReference type="NCBI Taxonomy" id="41210"/>
    <lineage>
        <taxon>Eukaryota</taxon>
        <taxon>Metazoa</taxon>
        <taxon>Ecdysozoa</taxon>
        <taxon>Arthropoda</taxon>
        <taxon>Crustacea</taxon>
        <taxon>Multicrustacea</taxon>
        <taxon>Malacostraca</taxon>
        <taxon>Eumalacostraca</taxon>
        <taxon>Eucarida</taxon>
        <taxon>Decapoda</taxon>
        <taxon>Pleocyemata</taxon>
        <taxon>Brachyura</taxon>
        <taxon>Eubrachyura</taxon>
        <taxon>Majoidea</taxon>
        <taxon>Majidae</taxon>
        <taxon>Chionoecetes</taxon>
    </lineage>
</organism>